<sequence>MLEGVECWSHPLVSAQGLTKRFGGTLALDQVSFVLSPGELVGFVGPNGAGKTTTLRILAGMETAFEGGLRLSGKGFAQDRREILARISYLPQDVAFATWRTAGETLLLFGRLSGIPDAALRSQIPTVLRQVGLGGREASRVETLSRGMRQRLGLAQAMLNQPNLMILDEPFNHLDPAGRQHLKSVLAELNEQGVAILFSSHILADVEELMRRVLILKAGRLIYDGGVDALRAGHGNAGVLDIGFTGILAHARLSALNGVARLELTAPNVVRLHVAEEGDVLAVGTALLGQMIAGGHAIRFVKPVVPTLEAIVGGLTDDSVEMEGALPACLS</sequence>
<protein>
    <submittedName>
        <fullName evidence="6">ABC transporter ATP-binding protein</fullName>
    </submittedName>
</protein>
<dbReference type="PANTHER" id="PTHR43335">
    <property type="entry name" value="ABC TRANSPORTER, ATP-BINDING PROTEIN"/>
    <property type="match status" value="1"/>
</dbReference>
<dbReference type="RefSeq" id="WP_316410617.1">
    <property type="nucleotide sequence ID" value="NZ_AP027081.1"/>
</dbReference>
<keyword evidence="2" id="KW-0813">Transport</keyword>
<keyword evidence="4 6" id="KW-0067">ATP-binding</keyword>
<dbReference type="SUPFAM" id="SSF52540">
    <property type="entry name" value="P-loop containing nucleoside triphosphate hydrolases"/>
    <property type="match status" value="1"/>
</dbReference>
<dbReference type="Pfam" id="PF00005">
    <property type="entry name" value="ABC_tran"/>
    <property type="match status" value="1"/>
</dbReference>
<evidence type="ECO:0000313" key="7">
    <source>
        <dbReference type="Proteomes" id="UP001228113"/>
    </source>
</evidence>
<dbReference type="PANTHER" id="PTHR43335:SF4">
    <property type="entry name" value="ABC TRANSPORTER, ATP-BINDING PROTEIN"/>
    <property type="match status" value="1"/>
</dbReference>
<accession>A0AA48H6C8</accession>
<evidence type="ECO:0000256" key="4">
    <source>
        <dbReference type="ARBA" id="ARBA00022840"/>
    </source>
</evidence>
<evidence type="ECO:0000313" key="6">
    <source>
        <dbReference type="EMBL" id="BDU78196.1"/>
    </source>
</evidence>
<dbReference type="Proteomes" id="UP001228113">
    <property type="component" value="Chromosome"/>
</dbReference>
<dbReference type="Gene3D" id="3.40.50.300">
    <property type="entry name" value="P-loop containing nucleotide triphosphate hydrolases"/>
    <property type="match status" value="1"/>
</dbReference>
<keyword evidence="7" id="KW-1185">Reference proteome</keyword>
<dbReference type="CDD" id="cd03230">
    <property type="entry name" value="ABC_DR_subfamily_A"/>
    <property type="match status" value="1"/>
</dbReference>
<organism evidence="6 7">
    <name type="scientific">Mesoterricola sediminis</name>
    <dbReference type="NCBI Taxonomy" id="2927980"/>
    <lineage>
        <taxon>Bacteria</taxon>
        <taxon>Pseudomonadati</taxon>
        <taxon>Acidobacteriota</taxon>
        <taxon>Holophagae</taxon>
        <taxon>Holophagales</taxon>
        <taxon>Holophagaceae</taxon>
        <taxon>Mesoterricola</taxon>
    </lineage>
</organism>
<feature type="domain" description="ABC transporter" evidence="5">
    <location>
        <begin position="13"/>
        <end position="243"/>
    </location>
</feature>
<gene>
    <name evidence="6" type="ORF">METESE_31540</name>
</gene>
<proteinExistence type="inferred from homology"/>
<dbReference type="InterPro" id="IPR003439">
    <property type="entry name" value="ABC_transporter-like_ATP-bd"/>
</dbReference>
<dbReference type="InterPro" id="IPR027417">
    <property type="entry name" value="P-loop_NTPase"/>
</dbReference>
<dbReference type="AlphaFoldDB" id="A0AA48H6C8"/>
<reference evidence="6" key="1">
    <citation type="journal article" date="2023" name="Int. J. Syst. Evol. Microbiol.">
        <title>Mesoterricola silvestris gen. nov., sp. nov., Mesoterricola sediminis sp. nov., Geothrix oryzae sp. nov., Geothrix edaphica sp. nov., Geothrix rubra sp. nov., and Geothrix limicola sp. nov., six novel members of Acidobacteriota isolated from soils.</title>
        <authorList>
            <person name="Itoh H."/>
            <person name="Sugisawa Y."/>
            <person name="Mise K."/>
            <person name="Xu Z."/>
            <person name="Kuniyasu M."/>
            <person name="Ushijima N."/>
            <person name="Kawano K."/>
            <person name="Kobayashi E."/>
            <person name="Shiratori Y."/>
            <person name="Masuda Y."/>
            <person name="Senoo K."/>
        </authorList>
    </citation>
    <scope>NUCLEOTIDE SEQUENCE</scope>
    <source>
        <strain evidence="6">W786</strain>
    </source>
</reference>
<dbReference type="KEGG" id="msea:METESE_31540"/>
<evidence type="ECO:0000259" key="5">
    <source>
        <dbReference type="PROSITE" id="PS50893"/>
    </source>
</evidence>
<dbReference type="InterPro" id="IPR003593">
    <property type="entry name" value="AAA+_ATPase"/>
</dbReference>
<dbReference type="GO" id="GO:0005524">
    <property type="term" value="F:ATP binding"/>
    <property type="evidence" value="ECO:0007669"/>
    <property type="project" value="UniProtKB-KW"/>
</dbReference>
<dbReference type="SMART" id="SM00382">
    <property type="entry name" value="AAA"/>
    <property type="match status" value="1"/>
</dbReference>
<comment type="similarity">
    <text evidence="1">Belongs to the ABC transporter superfamily.</text>
</comment>
<evidence type="ECO:0000256" key="3">
    <source>
        <dbReference type="ARBA" id="ARBA00022741"/>
    </source>
</evidence>
<name>A0AA48H6C8_9BACT</name>
<dbReference type="EMBL" id="AP027081">
    <property type="protein sequence ID" value="BDU78196.1"/>
    <property type="molecule type" value="Genomic_DNA"/>
</dbReference>
<evidence type="ECO:0000256" key="1">
    <source>
        <dbReference type="ARBA" id="ARBA00005417"/>
    </source>
</evidence>
<keyword evidence="3" id="KW-0547">Nucleotide-binding</keyword>
<evidence type="ECO:0000256" key="2">
    <source>
        <dbReference type="ARBA" id="ARBA00022448"/>
    </source>
</evidence>
<dbReference type="GO" id="GO:0016887">
    <property type="term" value="F:ATP hydrolysis activity"/>
    <property type="evidence" value="ECO:0007669"/>
    <property type="project" value="InterPro"/>
</dbReference>
<dbReference type="PROSITE" id="PS50893">
    <property type="entry name" value="ABC_TRANSPORTER_2"/>
    <property type="match status" value="1"/>
</dbReference>